<keyword evidence="10" id="KW-1185">Reference proteome</keyword>
<dbReference type="Pfam" id="PF20684">
    <property type="entry name" value="Fung_rhodopsin"/>
    <property type="match status" value="1"/>
</dbReference>
<evidence type="ECO:0000256" key="4">
    <source>
        <dbReference type="ARBA" id="ARBA00023136"/>
    </source>
</evidence>
<keyword evidence="4 7" id="KW-0472">Membrane</keyword>
<feature type="transmembrane region" description="Helical" evidence="7">
    <location>
        <begin position="240"/>
        <end position="258"/>
    </location>
</feature>
<feature type="transmembrane region" description="Helical" evidence="7">
    <location>
        <begin position="270"/>
        <end position="292"/>
    </location>
</feature>
<dbReference type="AlphaFoldDB" id="A0A9P4UF68"/>
<comment type="similarity">
    <text evidence="5">Belongs to the SAT4 family.</text>
</comment>
<evidence type="ECO:0000256" key="6">
    <source>
        <dbReference type="SAM" id="MobiDB-lite"/>
    </source>
</evidence>
<feature type="transmembrane region" description="Helical" evidence="7">
    <location>
        <begin position="200"/>
        <end position="220"/>
    </location>
</feature>
<feature type="transmembrane region" description="Helical" evidence="7">
    <location>
        <begin position="41"/>
        <end position="63"/>
    </location>
</feature>
<dbReference type="EMBL" id="MU001497">
    <property type="protein sequence ID" value="KAF2447188.1"/>
    <property type="molecule type" value="Genomic_DNA"/>
</dbReference>
<evidence type="ECO:0000313" key="10">
    <source>
        <dbReference type="Proteomes" id="UP000799764"/>
    </source>
</evidence>
<protein>
    <recommendedName>
        <fullName evidence="8">Rhodopsin domain-containing protein</fullName>
    </recommendedName>
</protein>
<dbReference type="GO" id="GO:0016020">
    <property type="term" value="C:membrane"/>
    <property type="evidence" value="ECO:0007669"/>
    <property type="project" value="UniProtKB-SubCell"/>
</dbReference>
<feature type="transmembrane region" description="Helical" evidence="7">
    <location>
        <begin position="124"/>
        <end position="143"/>
    </location>
</feature>
<keyword evidence="2 7" id="KW-0812">Transmembrane</keyword>
<keyword evidence="3 7" id="KW-1133">Transmembrane helix</keyword>
<reference evidence="9" key="1">
    <citation type="journal article" date="2020" name="Stud. Mycol.">
        <title>101 Dothideomycetes genomes: a test case for predicting lifestyles and emergence of pathogens.</title>
        <authorList>
            <person name="Haridas S."/>
            <person name="Albert R."/>
            <person name="Binder M."/>
            <person name="Bloem J."/>
            <person name="Labutti K."/>
            <person name="Salamov A."/>
            <person name="Andreopoulos B."/>
            <person name="Baker S."/>
            <person name="Barry K."/>
            <person name="Bills G."/>
            <person name="Bluhm B."/>
            <person name="Cannon C."/>
            <person name="Castanera R."/>
            <person name="Culley D."/>
            <person name="Daum C."/>
            <person name="Ezra D."/>
            <person name="Gonzalez J."/>
            <person name="Henrissat B."/>
            <person name="Kuo A."/>
            <person name="Liang C."/>
            <person name="Lipzen A."/>
            <person name="Lutzoni F."/>
            <person name="Magnuson J."/>
            <person name="Mondo S."/>
            <person name="Nolan M."/>
            <person name="Ohm R."/>
            <person name="Pangilinan J."/>
            <person name="Park H.-J."/>
            <person name="Ramirez L."/>
            <person name="Alfaro M."/>
            <person name="Sun H."/>
            <person name="Tritt A."/>
            <person name="Yoshinaga Y."/>
            <person name="Zwiers L.-H."/>
            <person name="Turgeon B."/>
            <person name="Goodwin S."/>
            <person name="Spatafora J."/>
            <person name="Crous P."/>
            <person name="Grigoriev I."/>
        </authorList>
    </citation>
    <scope>NUCLEOTIDE SEQUENCE</scope>
    <source>
        <strain evidence="9">CBS 690.94</strain>
    </source>
</reference>
<dbReference type="PANTHER" id="PTHR33048:SF160">
    <property type="entry name" value="SAT4 FAMILY MEMBRANE PROTEIN"/>
    <property type="match status" value="1"/>
</dbReference>
<evidence type="ECO:0000256" key="7">
    <source>
        <dbReference type="SAM" id="Phobius"/>
    </source>
</evidence>
<feature type="domain" description="Rhodopsin" evidence="8">
    <location>
        <begin position="59"/>
        <end position="298"/>
    </location>
</feature>
<feature type="transmembrane region" description="Helical" evidence="7">
    <location>
        <begin position="155"/>
        <end position="180"/>
    </location>
</feature>
<gene>
    <name evidence="9" type="ORF">P171DRAFT_247139</name>
</gene>
<organism evidence="9 10">
    <name type="scientific">Karstenula rhodostoma CBS 690.94</name>
    <dbReference type="NCBI Taxonomy" id="1392251"/>
    <lineage>
        <taxon>Eukaryota</taxon>
        <taxon>Fungi</taxon>
        <taxon>Dikarya</taxon>
        <taxon>Ascomycota</taxon>
        <taxon>Pezizomycotina</taxon>
        <taxon>Dothideomycetes</taxon>
        <taxon>Pleosporomycetidae</taxon>
        <taxon>Pleosporales</taxon>
        <taxon>Massarineae</taxon>
        <taxon>Didymosphaeriaceae</taxon>
        <taxon>Karstenula</taxon>
    </lineage>
</organism>
<feature type="compositionally biased region" description="Polar residues" evidence="6">
    <location>
        <begin position="318"/>
        <end position="330"/>
    </location>
</feature>
<evidence type="ECO:0000256" key="1">
    <source>
        <dbReference type="ARBA" id="ARBA00004141"/>
    </source>
</evidence>
<evidence type="ECO:0000259" key="8">
    <source>
        <dbReference type="Pfam" id="PF20684"/>
    </source>
</evidence>
<comment type="caution">
    <text evidence="9">The sequence shown here is derived from an EMBL/GenBank/DDBJ whole genome shotgun (WGS) entry which is preliminary data.</text>
</comment>
<sequence>MAPWRVPRSSCTATSSAGRPRAHAPPGITPNFIDPPNQNELGYGLIYSCAVICAAVVCIRMYASLICRKKTNIEDYLAIVALGMTGGFLYISFRILLVPGLYVHQWNVQLKDLAMIIFNVNNNYILYGIIIMLLKAGILLEWTHLFVPLGIRDSFWWTCHVTLWTNVMFYIACTIVENFSCAPREKIWNKLIDGHCVNNPALIMSSGILNLVSDVVIFALPQKIIWGLHISTRKRMGICLLFATGAFGCVCGAARLVSTTRALGADDITFNVGAIGLWSVGELTSGFLVLCVPSVPKAFKDSVFARKIASLADRLSGASRSNGPSNSRQGLPSWYRPSAPRRPQRSDFSEVEEYTVPVAQPQNCMAYGALLRDDSGTRGLGMVFGTAVSTDFPRSV</sequence>
<evidence type="ECO:0000313" key="9">
    <source>
        <dbReference type="EMBL" id="KAF2447188.1"/>
    </source>
</evidence>
<accession>A0A9P4UF68</accession>
<evidence type="ECO:0000256" key="2">
    <source>
        <dbReference type="ARBA" id="ARBA00022692"/>
    </source>
</evidence>
<evidence type="ECO:0000256" key="5">
    <source>
        <dbReference type="ARBA" id="ARBA00038359"/>
    </source>
</evidence>
<dbReference type="OrthoDB" id="4682787at2759"/>
<dbReference type="PANTHER" id="PTHR33048">
    <property type="entry name" value="PTH11-LIKE INTEGRAL MEMBRANE PROTEIN (AFU_ORTHOLOGUE AFUA_5G11245)"/>
    <property type="match status" value="1"/>
</dbReference>
<dbReference type="InterPro" id="IPR052337">
    <property type="entry name" value="SAT4-like"/>
</dbReference>
<comment type="subcellular location">
    <subcellularLocation>
        <location evidence="1">Membrane</location>
        <topology evidence="1">Multi-pass membrane protein</topology>
    </subcellularLocation>
</comment>
<dbReference type="Proteomes" id="UP000799764">
    <property type="component" value="Unassembled WGS sequence"/>
</dbReference>
<evidence type="ECO:0000256" key="3">
    <source>
        <dbReference type="ARBA" id="ARBA00022989"/>
    </source>
</evidence>
<name>A0A9P4UF68_9PLEO</name>
<feature type="region of interest" description="Disordered" evidence="6">
    <location>
        <begin position="1"/>
        <end position="26"/>
    </location>
</feature>
<feature type="transmembrane region" description="Helical" evidence="7">
    <location>
        <begin position="75"/>
        <end position="104"/>
    </location>
</feature>
<feature type="region of interest" description="Disordered" evidence="6">
    <location>
        <begin position="316"/>
        <end position="350"/>
    </location>
</feature>
<proteinExistence type="inferred from homology"/>
<dbReference type="InterPro" id="IPR049326">
    <property type="entry name" value="Rhodopsin_dom_fungi"/>
</dbReference>